<dbReference type="OrthoDB" id="10335688at2759"/>
<dbReference type="AlphaFoldDB" id="U4LFE8"/>
<accession>U4LFE8</accession>
<name>U4LFE8_PYROM</name>
<gene>
    <name evidence="2" type="ORF">PCON_08414</name>
</gene>
<sequence>MKFGLIFLSLLLAAPSLVYSRDTLLTLCRKESPGDKPDCQEFVNYDLDKCMDLWVRDFFKFLSSFIIEAGCCAFYSARQCDGQQLITAQNQKVVYENRKKDRIASVMCSKTCQKKWGW</sequence>
<reference evidence="2 3" key="1">
    <citation type="journal article" date="2013" name="PLoS Genet.">
        <title>The genome and development-dependent transcriptomes of Pyronema confluens: a window into fungal evolution.</title>
        <authorList>
            <person name="Traeger S."/>
            <person name="Altegoer F."/>
            <person name="Freitag M."/>
            <person name="Gabaldon T."/>
            <person name="Kempken F."/>
            <person name="Kumar A."/>
            <person name="Marcet-Houben M."/>
            <person name="Poggeler S."/>
            <person name="Stajich J.E."/>
            <person name="Nowrousian M."/>
        </authorList>
    </citation>
    <scope>NUCLEOTIDE SEQUENCE [LARGE SCALE GENOMIC DNA]</scope>
    <source>
        <strain evidence="3">CBS 100304</strain>
        <tissue evidence="2">Vegetative mycelium</tissue>
    </source>
</reference>
<dbReference type="Proteomes" id="UP000018144">
    <property type="component" value="Unassembled WGS sequence"/>
</dbReference>
<protein>
    <submittedName>
        <fullName evidence="2">Uncharacterized protein</fullName>
    </submittedName>
</protein>
<feature type="chain" id="PRO_5004652236" evidence="1">
    <location>
        <begin position="21"/>
        <end position="118"/>
    </location>
</feature>
<keyword evidence="1" id="KW-0732">Signal</keyword>
<keyword evidence="3" id="KW-1185">Reference proteome</keyword>
<dbReference type="EMBL" id="HF935433">
    <property type="protein sequence ID" value="CCX30272.1"/>
    <property type="molecule type" value="Genomic_DNA"/>
</dbReference>
<organism evidence="2 3">
    <name type="scientific">Pyronema omphalodes (strain CBS 100304)</name>
    <name type="common">Pyronema confluens</name>
    <dbReference type="NCBI Taxonomy" id="1076935"/>
    <lineage>
        <taxon>Eukaryota</taxon>
        <taxon>Fungi</taxon>
        <taxon>Dikarya</taxon>
        <taxon>Ascomycota</taxon>
        <taxon>Pezizomycotina</taxon>
        <taxon>Pezizomycetes</taxon>
        <taxon>Pezizales</taxon>
        <taxon>Pyronemataceae</taxon>
        <taxon>Pyronema</taxon>
    </lineage>
</organism>
<feature type="signal peptide" evidence="1">
    <location>
        <begin position="1"/>
        <end position="20"/>
    </location>
</feature>
<evidence type="ECO:0000313" key="2">
    <source>
        <dbReference type="EMBL" id="CCX30272.1"/>
    </source>
</evidence>
<evidence type="ECO:0000256" key="1">
    <source>
        <dbReference type="SAM" id="SignalP"/>
    </source>
</evidence>
<evidence type="ECO:0000313" key="3">
    <source>
        <dbReference type="Proteomes" id="UP000018144"/>
    </source>
</evidence>
<proteinExistence type="predicted"/>